<dbReference type="PROSITE" id="PS50977">
    <property type="entry name" value="HTH_TETR_2"/>
    <property type="match status" value="1"/>
</dbReference>
<evidence type="ECO:0000313" key="8">
    <source>
        <dbReference type="Proteomes" id="UP001499984"/>
    </source>
</evidence>
<protein>
    <submittedName>
        <fullName evidence="7">TetR/AcrR family transcriptional regulator</fullName>
    </submittedName>
</protein>
<dbReference type="PANTHER" id="PTHR30055:SF148">
    <property type="entry name" value="TETR-FAMILY TRANSCRIPTIONAL REGULATOR"/>
    <property type="match status" value="1"/>
</dbReference>
<keyword evidence="8" id="KW-1185">Reference proteome</keyword>
<name>A0ABP7V0Y1_9ACTN</name>
<evidence type="ECO:0000313" key="7">
    <source>
        <dbReference type="EMBL" id="GAA4057165.1"/>
    </source>
</evidence>
<dbReference type="InterPro" id="IPR036271">
    <property type="entry name" value="Tet_transcr_reg_TetR-rel_C_sf"/>
</dbReference>
<dbReference type="Proteomes" id="UP001499984">
    <property type="component" value="Unassembled WGS sequence"/>
</dbReference>
<organism evidence="7 8">
    <name type="scientific">Streptomyces shaanxiensis</name>
    <dbReference type="NCBI Taxonomy" id="653357"/>
    <lineage>
        <taxon>Bacteria</taxon>
        <taxon>Bacillati</taxon>
        <taxon>Actinomycetota</taxon>
        <taxon>Actinomycetes</taxon>
        <taxon>Kitasatosporales</taxon>
        <taxon>Streptomycetaceae</taxon>
        <taxon>Streptomyces</taxon>
    </lineage>
</organism>
<feature type="region of interest" description="Disordered" evidence="5">
    <location>
        <begin position="1"/>
        <end position="20"/>
    </location>
</feature>
<dbReference type="PRINTS" id="PR00455">
    <property type="entry name" value="HTHTETR"/>
</dbReference>
<keyword evidence="2 4" id="KW-0238">DNA-binding</keyword>
<dbReference type="Pfam" id="PF16859">
    <property type="entry name" value="TetR_C_11"/>
    <property type="match status" value="1"/>
</dbReference>
<keyword evidence="1" id="KW-0805">Transcription regulation</keyword>
<keyword evidence="3" id="KW-0804">Transcription</keyword>
<dbReference type="PANTHER" id="PTHR30055">
    <property type="entry name" value="HTH-TYPE TRANSCRIPTIONAL REGULATOR RUTR"/>
    <property type="match status" value="1"/>
</dbReference>
<evidence type="ECO:0000256" key="3">
    <source>
        <dbReference type="ARBA" id="ARBA00023163"/>
    </source>
</evidence>
<feature type="DNA-binding region" description="H-T-H motif" evidence="4">
    <location>
        <begin position="45"/>
        <end position="64"/>
    </location>
</feature>
<dbReference type="InterPro" id="IPR023772">
    <property type="entry name" value="DNA-bd_HTH_TetR-type_CS"/>
</dbReference>
<dbReference type="InterPro" id="IPR001647">
    <property type="entry name" value="HTH_TetR"/>
</dbReference>
<dbReference type="InterPro" id="IPR011075">
    <property type="entry name" value="TetR_C"/>
</dbReference>
<evidence type="ECO:0000259" key="6">
    <source>
        <dbReference type="PROSITE" id="PS50977"/>
    </source>
</evidence>
<reference evidence="8" key="1">
    <citation type="journal article" date="2019" name="Int. J. Syst. Evol. Microbiol.">
        <title>The Global Catalogue of Microorganisms (GCM) 10K type strain sequencing project: providing services to taxonomists for standard genome sequencing and annotation.</title>
        <authorList>
            <consortium name="The Broad Institute Genomics Platform"/>
            <consortium name="The Broad Institute Genome Sequencing Center for Infectious Disease"/>
            <person name="Wu L."/>
            <person name="Ma J."/>
        </authorList>
    </citation>
    <scope>NUCLEOTIDE SEQUENCE [LARGE SCALE GENOMIC DNA]</scope>
    <source>
        <strain evidence="8">JCM 16925</strain>
    </source>
</reference>
<sequence>MHLASTMGAMGEVRRRGRPRSATADRAILEATRELLVENGYAGLSMEGVAARTGVGKPTVYRRWPSKGALVAEAVNHGFLAATPGRGVDPPDTGDIEADIRQWLRGYAALAADPRHTPLVLALTAAAAENPQDAEVLYQQLTGPRHEALVERLRRGVDAGQVRADADLDAVADAVTGALLYQLLTGNAAASERRAAALVDILLGGLRAGPGEA</sequence>
<proteinExistence type="predicted"/>
<dbReference type="InterPro" id="IPR050109">
    <property type="entry name" value="HTH-type_TetR-like_transc_reg"/>
</dbReference>
<dbReference type="SUPFAM" id="SSF48498">
    <property type="entry name" value="Tetracyclin repressor-like, C-terminal domain"/>
    <property type="match status" value="1"/>
</dbReference>
<gene>
    <name evidence="7" type="ORF">GCM10022233_31800</name>
</gene>
<comment type="caution">
    <text evidence="7">The sequence shown here is derived from an EMBL/GenBank/DDBJ whole genome shotgun (WGS) entry which is preliminary data.</text>
</comment>
<dbReference type="EMBL" id="BAAAZY010000010">
    <property type="protein sequence ID" value="GAA4057165.1"/>
    <property type="molecule type" value="Genomic_DNA"/>
</dbReference>
<accession>A0ABP7V0Y1</accession>
<dbReference type="Pfam" id="PF00440">
    <property type="entry name" value="TetR_N"/>
    <property type="match status" value="1"/>
</dbReference>
<evidence type="ECO:0000256" key="5">
    <source>
        <dbReference type="SAM" id="MobiDB-lite"/>
    </source>
</evidence>
<dbReference type="InterPro" id="IPR009057">
    <property type="entry name" value="Homeodomain-like_sf"/>
</dbReference>
<dbReference type="SUPFAM" id="SSF46689">
    <property type="entry name" value="Homeodomain-like"/>
    <property type="match status" value="1"/>
</dbReference>
<dbReference type="PROSITE" id="PS01081">
    <property type="entry name" value="HTH_TETR_1"/>
    <property type="match status" value="1"/>
</dbReference>
<evidence type="ECO:0000256" key="1">
    <source>
        <dbReference type="ARBA" id="ARBA00023015"/>
    </source>
</evidence>
<evidence type="ECO:0000256" key="2">
    <source>
        <dbReference type="ARBA" id="ARBA00023125"/>
    </source>
</evidence>
<dbReference type="Gene3D" id="1.10.357.10">
    <property type="entry name" value="Tetracycline Repressor, domain 2"/>
    <property type="match status" value="1"/>
</dbReference>
<feature type="domain" description="HTH tetR-type" evidence="6">
    <location>
        <begin position="22"/>
        <end position="82"/>
    </location>
</feature>
<evidence type="ECO:0000256" key="4">
    <source>
        <dbReference type="PROSITE-ProRule" id="PRU00335"/>
    </source>
</evidence>
<dbReference type="Gene3D" id="1.10.10.60">
    <property type="entry name" value="Homeodomain-like"/>
    <property type="match status" value="1"/>
</dbReference>